<dbReference type="AlphaFoldDB" id="A0A166QTP9"/>
<feature type="transmembrane region" description="Helical" evidence="8">
    <location>
        <begin position="20"/>
        <end position="48"/>
    </location>
</feature>
<evidence type="ECO:0000256" key="7">
    <source>
        <dbReference type="ARBA" id="ARBA00023136"/>
    </source>
</evidence>
<keyword evidence="7 8" id="KW-0472">Membrane</keyword>
<evidence type="ECO:0000313" key="9">
    <source>
        <dbReference type="EMBL" id="PWZ75000.1"/>
    </source>
</evidence>
<dbReference type="GO" id="GO:0005886">
    <property type="term" value="C:plasma membrane"/>
    <property type="evidence" value="ECO:0007669"/>
    <property type="project" value="UniProtKB-SubCell"/>
</dbReference>
<dbReference type="Proteomes" id="UP000246800">
    <property type="component" value="Unassembled WGS sequence"/>
</dbReference>
<dbReference type="PANTHER" id="PTHR34979">
    <property type="entry name" value="INNER MEMBRANE PROTEIN YGAZ"/>
    <property type="match status" value="1"/>
</dbReference>
<dbReference type="GO" id="GO:1903785">
    <property type="term" value="P:L-valine transmembrane transport"/>
    <property type="evidence" value="ECO:0007669"/>
    <property type="project" value="TreeGrafter"/>
</dbReference>
<feature type="transmembrane region" description="Helical" evidence="8">
    <location>
        <begin position="55"/>
        <end position="77"/>
    </location>
</feature>
<keyword evidence="4" id="KW-1003">Cell membrane</keyword>
<feature type="transmembrane region" description="Helical" evidence="8">
    <location>
        <begin position="163"/>
        <end position="182"/>
    </location>
</feature>
<dbReference type="eggNOG" id="COG1296">
    <property type="taxonomic scope" value="Bacteria"/>
</dbReference>
<reference evidence="9 11" key="1">
    <citation type="journal article" date="2018" name="Vet. Microbiol.">
        <title>Clonal diversity and geographic distribution of methicillin-resistant Staphylococcus pseudintermedius from Australian animals: Discovery of novel sequence types.</title>
        <authorList>
            <person name="Worthing K.A."/>
            <person name="Abraham S."/>
            <person name="Coombs G.W."/>
            <person name="Pang S."/>
            <person name="Saputra S."/>
            <person name="Jordan D."/>
            <person name="Trott D.J."/>
            <person name="Norris J.M."/>
        </authorList>
    </citation>
    <scope>NUCLEOTIDE SEQUENCE [LARGE SCALE GENOMIC DNA]</scope>
    <source>
        <strain evidence="9 11">ST525 1</strain>
    </source>
</reference>
<dbReference type="InterPro" id="IPR011606">
    <property type="entry name" value="Brnchd-chn_aa_trnsp_permease"/>
</dbReference>
<evidence type="ECO:0000313" key="12">
    <source>
        <dbReference type="Proteomes" id="UP000256409"/>
    </source>
</evidence>
<evidence type="ECO:0000256" key="2">
    <source>
        <dbReference type="ARBA" id="ARBA00010735"/>
    </source>
</evidence>
<keyword evidence="5 8" id="KW-0812">Transmembrane</keyword>
<protein>
    <submittedName>
        <fullName evidence="9">Branched-chain amino acid ABC transporter permease</fullName>
    </submittedName>
</protein>
<evidence type="ECO:0000313" key="10">
    <source>
        <dbReference type="EMBL" id="REA82612.1"/>
    </source>
</evidence>
<evidence type="ECO:0000256" key="3">
    <source>
        <dbReference type="ARBA" id="ARBA00022448"/>
    </source>
</evidence>
<feature type="transmembrane region" description="Helical" evidence="8">
    <location>
        <begin position="131"/>
        <end position="151"/>
    </location>
</feature>
<evidence type="ECO:0000256" key="4">
    <source>
        <dbReference type="ARBA" id="ARBA00022475"/>
    </source>
</evidence>
<dbReference type="Pfam" id="PF03591">
    <property type="entry name" value="AzlC"/>
    <property type="match status" value="1"/>
</dbReference>
<accession>A0A166QTP9</accession>
<organism evidence="9 11">
    <name type="scientific">Staphylococcus pseudintermedius</name>
    <dbReference type="NCBI Taxonomy" id="283734"/>
    <lineage>
        <taxon>Bacteria</taxon>
        <taxon>Bacillati</taxon>
        <taxon>Bacillota</taxon>
        <taxon>Bacilli</taxon>
        <taxon>Bacillales</taxon>
        <taxon>Staphylococcaceae</taxon>
        <taxon>Staphylococcus</taxon>
        <taxon>Staphylococcus intermedius group</taxon>
    </lineage>
</organism>
<dbReference type="EMBL" id="QEIT01000031">
    <property type="protein sequence ID" value="PWZ75000.1"/>
    <property type="molecule type" value="Genomic_DNA"/>
</dbReference>
<evidence type="ECO:0000256" key="1">
    <source>
        <dbReference type="ARBA" id="ARBA00004651"/>
    </source>
</evidence>
<dbReference type="PANTHER" id="PTHR34979:SF1">
    <property type="entry name" value="INNER MEMBRANE PROTEIN YGAZ"/>
    <property type="match status" value="1"/>
</dbReference>
<comment type="similarity">
    <text evidence="2">Belongs to the AzlC family.</text>
</comment>
<proteinExistence type="inferred from homology"/>
<reference evidence="10" key="2">
    <citation type="journal article" date="2018" name="Vet. Microbiol.">
        <title>Methicillin-resistant staphylococci amongst veterinary personnel, personnel-owned pets, patients and the hospital environment of two small animal veterinary hospitals.</title>
        <authorList>
            <person name="Worthing K.A."/>
            <person name="Brown J."/>
            <person name="Gerber L."/>
            <person name="Abraham S."/>
            <person name="Trott D."/>
            <person name="Norris J.M."/>
        </authorList>
    </citation>
    <scope>NUCLEOTIDE SEQUENCE</scope>
    <source>
        <strain evidence="10">ST496-2</strain>
    </source>
</reference>
<evidence type="ECO:0000256" key="8">
    <source>
        <dbReference type="SAM" id="Phobius"/>
    </source>
</evidence>
<dbReference type="RefSeq" id="WP_014612671.1">
    <property type="nucleotide sequence ID" value="NZ_AP019372.1"/>
</dbReference>
<dbReference type="OrthoDB" id="3177005at2"/>
<comment type="subcellular location">
    <subcellularLocation>
        <location evidence="1">Cell membrane</location>
        <topology evidence="1">Multi-pass membrane protein</topology>
    </subcellularLocation>
</comment>
<evidence type="ECO:0000256" key="5">
    <source>
        <dbReference type="ARBA" id="ARBA00022692"/>
    </source>
</evidence>
<reference evidence="12" key="3">
    <citation type="journal article" date="2018" name="Vet. Microbiol.">
        <title>Molecular epidemiology of methicillin-resistant staphylococci amongst veterinary personnel, personnel-owned pets, patients and the hospital environment of two companion animal veterinary hospitals.</title>
        <authorList>
            <person name="Worthing K.A."/>
            <person name="Brown J."/>
            <person name="Gerber L."/>
            <person name="Abraham S."/>
            <person name="Trott D."/>
            <person name="Norris J.M."/>
        </authorList>
    </citation>
    <scope>NUCLEOTIDE SEQUENCE [LARGE SCALE GENOMIC DNA]</scope>
    <source>
        <strain evidence="12">ST496-2</strain>
    </source>
</reference>
<sequence length="230" mass="25395">MPYTTFKQGIRDCLPTVLGYAGVGFSFGIVSVASGFNILEILLLSLLVYAGAAQFIIIALIAVQTPIWVIVLTAMIVNSRMFLLSMTLAPNFKHDHFIHRVGVGSLLTDETFAVAITPYSKGHTMTYQWMYGLNLLAYLFWALVTVLGGLLGDFFQHPEVFGLDYAITAMFIFLAISQFEGITKSKLRVYLYLVAIVIVMMLLLSLFLPSYLAILLASTLSATIGMVIDR</sequence>
<keyword evidence="3" id="KW-0813">Transport</keyword>
<dbReference type="EMBL" id="QQPC01000026">
    <property type="protein sequence ID" value="REA82612.1"/>
    <property type="molecule type" value="Genomic_DNA"/>
</dbReference>
<gene>
    <name evidence="9" type="ORF">DD902_06890</name>
    <name evidence="10" type="ORF">DV961_04510</name>
</gene>
<name>A0A166QTP9_STAPS</name>
<keyword evidence="6 8" id="KW-1133">Transmembrane helix</keyword>
<feature type="transmembrane region" description="Helical" evidence="8">
    <location>
        <begin position="189"/>
        <end position="205"/>
    </location>
</feature>
<evidence type="ECO:0000313" key="11">
    <source>
        <dbReference type="Proteomes" id="UP000246800"/>
    </source>
</evidence>
<evidence type="ECO:0000256" key="6">
    <source>
        <dbReference type="ARBA" id="ARBA00022989"/>
    </source>
</evidence>
<comment type="caution">
    <text evidence="9">The sequence shown here is derived from an EMBL/GenBank/DDBJ whole genome shotgun (WGS) entry which is preliminary data.</text>
</comment>
<dbReference type="Proteomes" id="UP000256409">
    <property type="component" value="Unassembled WGS sequence"/>
</dbReference>